<gene>
    <name evidence="3" type="primary">cusC</name>
    <name evidence="3" type="ORF">RSDT_0055</name>
</gene>
<comment type="subcellular location">
    <subcellularLocation>
        <location evidence="2">Cell membrane</location>
        <topology evidence="2">Lipid-anchor</topology>
    </subcellularLocation>
</comment>
<feature type="chain" id="PRO_5009364396" evidence="2">
    <location>
        <begin position="25"/>
        <end position="470"/>
    </location>
</feature>
<dbReference type="RefSeq" id="WP_096399114.1">
    <property type="nucleotide sequence ID" value="NZ_AP017368.1"/>
</dbReference>
<name>A0A1J1DP03_9BACT</name>
<dbReference type="Gene3D" id="1.20.1600.10">
    <property type="entry name" value="Outer membrane efflux proteins (OEP)"/>
    <property type="match status" value="1"/>
</dbReference>
<evidence type="ECO:0000256" key="1">
    <source>
        <dbReference type="ARBA" id="ARBA00007613"/>
    </source>
</evidence>
<proteinExistence type="inferred from homology"/>
<dbReference type="PROSITE" id="PS51257">
    <property type="entry name" value="PROKAR_LIPOPROTEIN"/>
    <property type="match status" value="1"/>
</dbReference>
<dbReference type="InterPro" id="IPR010131">
    <property type="entry name" value="MdtP/NodT-like"/>
</dbReference>
<keyword evidence="2" id="KW-0732">Signal</keyword>
<keyword evidence="4" id="KW-1185">Reference proteome</keyword>
<keyword evidence="2" id="KW-1134">Transmembrane beta strand</keyword>
<dbReference type="KEGG" id="dtr:RSDT_0055"/>
<keyword evidence="2" id="KW-0564">Palmitate</keyword>
<dbReference type="OrthoDB" id="9783163at2"/>
<dbReference type="Pfam" id="PF02321">
    <property type="entry name" value="OEP"/>
    <property type="match status" value="2"/>
</dbReference>
<dbReference type="PANTHER" id="PTHR30203">
    <property type="entry name" value="OUTER MEMBRANE CATION EFFLUX PROTEIN"/>
    <property type="match status" value="1"/>
</dbReference>
<evidence type="ECO:0000313" key="3">
    <source>
        <dbReference type="EMBL" id="BAV91567.1"/>
    </source>
</evidence>
<dbReference type="SUPFAM" id="SSF56954">
    <property type="entry name" value="Outer membrane efflux proteins (OEP)"/>
    <property type="match status" value="1"/>
</dbReference>
<comment type="similarity">
    <text evidence="1 2">Belongs to the outer membrane factor (OMF) (TC 1.B.17) family.</text>
</comment>
<dbReference type="PANTHER" id="PTHR30203:SF32">
    <property type="entry name" value="CATION EFFLUX SYSTEM PROTEIN CUSC"/>
    <property type="match status" value="1"/>
</dbReference>
<evidence type="ECO:0000313" key="4">
    <source>
        <dbReference type="Proteomes" id="UP000242645"/>
    </source>
</evidence>
<dbReference type="AlphaFoldDB" id="A0A1J1DP03"/>
<dbReference type="Gene3D" id="2.20.200.10">
    <property type="entry name" value="Outer membrane efflux proteins (OEP)"/>
    <property type="match status" value="1"/>
</dbReference>
<dbReference type="GO" id="GO:0005886">
    <property type="term" value="C:plasma membrane"/>
    <property type="evidence" value="ECO:0007669"/>
    <property type="project" value="UniProtKB-SubCell"/>
</dbReference>
<organism evidence="3 4">
    <name type="scientific">Candidatus Desulfovibrio trichonymphae</name>
    <dbReference type="NCBI Taxonomy" id="1725232"/>
    <lineage>
        <taxon>Bacteria</taxon>
        <taxon>Pseudomonadati</taxon>
        <taxon>Thermodesulfobacteriota</taxon>
        <taxon>Desulfovibrionia</taxon>
        <taxon>Desulfovibrionales</taxon>
        <taxon>Desulfovibrionaceae</taxon>
        <taxon>Desulfovibrio</taxon>
    </lineage>
</organism>
<accession>A0A1J1DP03</accession>
<dbReference type="InterPro" id="IPR003423">
    <property type="entry name" value="OMP_efflux"/>
</dbReference>
<keyword evidence="2" id="KW-0812">Transmembrane</keyword>
<keyword evidence="2" id="KW-0449">Lipoprotein</keyword>
<feature type="signal peptide" evidence="2">
    <location>
        <begin position="1"/>
        <end position="24"/>
    </location>
</feature>
<dbReference type="GO" id="GO:0015562">
    <property type="term" value="F:efflux transmembrane transporter activity"/>
    <property type="evidence" value="ECO:0007669"/>
    <property type="project" value="InterPro"/>
</dbReference>
<dbReference type="NCBIfam" id="TIGR01845">
    <property type="entry name" value="outer_NodT"/>
    <property type="match status" value="1"/>
</dbReference>
<keyword evidence="2" id="KW-0472">Membrane</keyword>
<protein>
    <submittedName>
        <fullName evidence="3">Cation efflux system protein CusC</fullName>
    </submittedName>
</protein>
<dbReference type="Proteomes" id="UP000242645">
    <property type="component" value="Chromosome"/>
</dbReference>
<reference evidence="3 4" key="1">
    <citation type="journal article" date="2017" name="ISME J.">
        <title>Genome of 'Ca. Desulfovibrio trichonymphae', an H2-oxidizing bacterium in a tripartite symbiotic system within a protist cell in the termite gut.</title>
        <authorList>
            <person name="Kuwahara H."/>
            <person name="Yuki M."/>
            <person name="Izawa K."/>
            <person name="Ohkuma M."/>
            <person name="Hongoh Y."/>
        </authorList>
    </citation>
    <scope>NUCLEOTIDE SEQUENCE [LARGE SCALE GENOMIC DNA]</scope>
    <source>
        <strain evidence="3 4">Rs-N31</strain>
    </source>
</reference>
<sequence>MMDVYIRAAGLCLLALSLVACSLAPEYNRPTMPVPATLTTEDTLDASGVSVNVQRIGWRDFYKDERLKELISVSIQNNRDMKLAALAVAEAGAQYGVRNSERVPQLKVESSDAYGGEFKSSVADEKGTAAIALPAFEIDLFGRLKSLSESALQQYLASGEAEKAVRIALVSQVAQAYLDERLAREGLHLAERTLESRRGSYAFIENRVRSGQSSLLDLEQARGFVEFAATTLAQRQTEVTRTRNALTLLLGRFEKTELPSATSLTEQVFTELPHTIPSAVLLERPDVMRAEHVLRAANADIGAARAAFFPSILLTGNLGYMSNDLQTLFAAPTSIWSFVPQVTLPIFTAGRNQSDLELAEVRRRSTVIQYEKTVQTAFREAADGLMTKAALARRFAAQGHYLDSQRVVLDLATQRYISGAASYLEVLDAQRNVFQAEQDLLNIRRDQLVNDINLYSALGGGLHETSSIAQ</sequence>
<dbReference type="EMBL" id="AP017368">
    <property type="protein sequence ID" value="BAV91567.1"/>
    <property type="molecule type" value="Genomic_DNA"/>
</dbReference>
<evidence type="ECO:0000256" key="2">
    <source>
        <dbReference type="RuleBase" id="RU362097"/>
    </source>
</evidence>